<feature type="region of interest" description="Disordered" evidence="1">
    <location>
        <begin position="739"/>
        <end position="758"/>
    </location>
</feature>
<reference evidence="5" key="3">
    <citation type="submission" date="2015-06" db="UniProtKB">
        <authorList>
            <consortium name="EnsemblMetazoa"/>
        </authorList>
    </citation>
    <scope>IDENTIFICATION</scope>
</reference>
<feature type="domain" description="Protein UNC80 C-terminal" evidence="3">
    <location>
        <begin position="1129"/>
        <end position="1250"/>
    </location>
</feature>
<feature type="region of interest" description="Disordered" evidence="1">
    <location>
        <begin position="1454"/>
        <end position="1504"/>
    </location>
</feature>
<gene>
    <name evidence="5" type="primary">20211947</name>
    <name evidence="4" type="ORF">HELRODRAFT_191448</name>
</gene>
<dbReference type="STRING" id="6412.T1FT00"/>
<dbReference type="InterPro" id="IPR046460">
    <property type="entry name" value="UNC80_C"/>
</dbReference>
<name>T1FT00_HELRO</name>
<dbReference type="HOGENOM" id="CLU_242476_0_0_1"/>
<feature type="domain" description="Protein UNC80 C-terminal" evidence="3">
    <location>
        <begin position="198"/>
        <end position="244"/>
    </location>
</feature>
<feature type="compositionally biased region" description="Polar residues" evidence="1">
    <location>
        <begin position="1288"/>
        <end position="1299"/>
    </location>
</feature>
<dbReference type="InParanoid" id="T1FT00"/>
<dbReference type="PANTHER" id="PTHR31781:SF1">
    <property type="entry name" value="PROTEIN UNC-80 HOMOLOG"/>
    <property type="match status" value="1"/>
</dbReference>
<dbReference type="Pfam" id="PF19424">
    <property type="entry name" value="UNC80"/>
    <property type="match status" value="1"/>
</dbReference>
<dbReference type="EMBL" id="AMQM01003920">
    <property type="status" value="NOT_ANNOTATED_CDS"/>
    <property type="molecule type" value="Genomic_DNA"/>
</dbReference>
<keyword evidence="6" id="KW-1185">Reference proteome</keyword>
<protein>
    <submittedName>
        <fullName evidence="4 5">Uncharacterized protein</fullName>
    </submittedName>
</protein>
<evidence type="ECO:0000256" key="1">
    <source>
        <dbReference type="SAM" id="MobiDB-lite"/>
    </source>
</evidence>
<reference evidence="4 6" key="2">
    <citation type="journal article" date="2013" name="Nature">
        <title>Insights into bilaterian evolution from three spiralian genomes.</title>
        <authorList>
            <person name="Simakov O."/>
            <person name="Marletaz F."/>
            <person name="Cho S.J."/>
            <person name="Edsinger-Gonzales E."/>
            <person name="Havlak P."/>
            <person name="Hellsten U."/>
            <person name="Kuo D.H."/>
            <person name="Larsson T."/>
            <person name="Lv J."/>
            <person name="Arendt D."/>
            <person name="Savage R."/>
            <person name="Osoegawa K."/>
            <person name="de Jong P."/>
            <person name="Grimwood J."/>
            <person name="Chapman J.A."/>
            <person name="Shapiro H."/>
            <person name="Aerts A."/>
            <person name="Otillar R.P."/>
            <person name="Terry A.Y."/>
            <person name="Boore J.L."/>
            <person name="Grigoriev I.V."/>
            <person name="Lindberg D.R."/>
            <person name="Seaver E.C."/>
            <person name="Weisblat D.A."/>
            <person name="Putnam N.H."/>
            <person name="Rokhsar D.S."/>
        </authorList>
    </citation>
    <scope>NUCLEOTIDE SEQUENCE</scope>
</reference>
<feature type="compositionally biased region" description="Polar residues" evidence="1">
    <location>
        <begin position="1491"/>
        <end position="1504"/>
    </location>
</feature>
<feature type="region of interest" description="Disordered" evidence="1">
    <location>
        <begin position="1285"/>
        <end position="1350"/>
    </location>
</feature>
<organism evidence="5 6">
    <name type="scientific">Helobdella robusta</name>
    <name type="common">Californian leech</name>
    <dbReference type="NCBI Taxonomy" id="6412"/>
    <lineage>
        <taxon>Eukaryota</taxon>
        <taxon>Metazoa</taxon>
        <taxon>Spiralia</taxon>
        <taxon>Lophotrochozoa</taxon>
        <taxon>Annelida</taxon>
        <taxon>Clitellata</taxon>
        <taxon>Hirudinea</taxon>
        <taxon>Rhynchobdellida</taxon>
        <taxon>Glossiphoniidae</taxon>
        <taxon>Helobdella</taxon>
    </lineage>
</organism>
<dbReference type="EMBL" id="KB096365">
    <property type="protein sequence ID" value="ESO05346.1"/>
    <property type="molecule type" value="Genomic_DNA"/>
</dbReference>
<evidence type="ECO:0000259" key="3">
    <source>
        <dbReference type="Pfam" id="PF20262"/>
    </source>
</evidence>
<dbReference type="CTD" id="20211947"/>
<feature type="domain" description="Protein UNC80 C-terminal" evidence="3">
    <location>
        <begin position="253"/>
        <end position="1024"/>
    </location>
</feature>
<dbReference type="eggNOG" id="ENOG502QSTP">
    <property type="taxonomic scope" value="Eukaryota"/>
</dbReference>
<accession>T1FT00</accession>
<dbReference type="EnsemblMetazoa" id="HelroT191448">
    <property type="protein sequence ID" value="HelroP191448"/>
    <property type="gene ID" value="HelroG191448"/>
</dbReference>
<dbReference type="Proteomes" id="UP000015101">
    <property type="component" value="Unassembled WGS sequence"/>
</dbReference>
<feature type="compositionally biased region" description="Acidic residues" evidence="1">
    <location>
        <begin position="1319"/>
        <end position="1332"/>
    </location>
</feature>
<dbReference type="GeneID" id="20211947"/>
<reference evidence="6" key="1">
    <citation type="submission" date="2012-12" db="EMBL/GenBank/DDBJ databases">
        <authorList>
            <person name="Hellsten U."/>
            <person name="Grimwood J."/>
            <person name="Chapman J.A."/>
            <person name="Shapiro H."/>
            <person name="Aerts A."/>
            <person name="Otillar R.P."/>
            <person name="Terry A.Y."/>
            <person name="Boore J.L."/>
            <person name="Simakov O."/>
            <person name="Marletaz F."/>
            <person name="Cho S.-J."/>
            <person name="Edsinger-Gonzales E."/>
            <person name="Havlak P."/>
            <person name="Kuo D.-H."/>
            <person name="Larsson T."/>
            <person name="Lv J."/>
            <person name="Arendt D."/>
            <person name="Savage R."/>
            <person name="Osoegawa K."/>
            <person name="de Jong P."/>
            <person name="Lindberg D.R."/>
            <person name="Seaver E.C."/>
            <person name="Weisblat D.A."/>
            <person name="Putnam N.H."/>
            <person name="Grigoriev I.V."/>
            <person name="Rokhsar D.S."/>
        </authorList>
    </citation>
    <scope>NUCLEOTIDE SEQUENCE</scope>
</reference>
<feature type="region of interest" description="Disordered" evidence="1">
    <location>
        <begin position="1620"/>
        <end position="1651"/>
    </location>
</feature>
<feature type="compositionally biased region" description="Acidic residues" evidence="1">
    <location>
        <begin position="1626"/>
        <end position="1651"/>
    </location>
</feature>
<dbReference type="OrthoDB" id="5584001at2759"/>
<feature type="compositionally biased region" description="Basic residues" evidence="1">
    <location>
        <begin position="1303"/>
        <end position="1312"/>
    </location>
</feature>
<evidence type="ECO:0000313" key="4">
    <source>
        <dbReference type="EMBL" id="ESO05346.1"/>
    </source>
</evidence>
<proteinExistence type="predicted"/>
<dbReference type="RefSeq" id="XP_009016661.1">
    <property type="nucleotide sequence ID" value="XM_009018413.1"/>
</dbReference>
<dbReference type="Pfam" id="PF20262">
    <property type="entry name" value="UNC80_C"/>
    <property type="match status" value="3"/>
</dbReference>
<dbReference type="InterPro" id="IPR045852">
    <property type="entry name" value="UNC80_central"/>
</dbReference>
<evidence type="ECO:0000259" key="2">
    <source>
        <dbReference type="Pfam" id="PF19424"/>
    </source>
</evidence>
<feature type="compositionally biased region" description="Polar residues" evidence="1">
    <location>
        <begin position="1454"/>
        <end position="1479"/>
    </location>
</feature>
<dbReference type="PANTHER" id="PTHR31781">
    <property type="entry name" value="UNC80"/>
    <property type="match status" value="1"/>
</dbReference>
<evidence type="ECO:0000313" key="6">
    <source>
        <dbReference type="Proteomes" id="UP000015101"/>
    </source>
</evidence>
<evidence type="ECO:0000313" key="5">
    <source>
        <dbReference type="EnsemblMetazoa" id="HelroP191448"/>
    </source>
</evidence>
<sequence length="1651" mass="187426">MTSRHRQTKFSVLWNSRFQVWPRMEEGAQLHFKIIFALKRLTQTPQLPPPSIDFIPPSPTIGLANMPVVDSPWLPHFKTKVEEVTINQKESKSLVTATTTRRKQQQQMIHQALLAEEDKRRIARENCLMTSVPVCLAASIEPALMHSNEDHEDALQEEMSLAVATRRMSVAVVNRASNVRNLSGRHGSVFFCRPTIVDDDDRSDHMHSNHVHLAQSFFPSSICQSTVNVVQLLDDLEVNVDGVSGVHYIALAMQIGFIMFHVRSPSEGGIDVISETLSVVWQVAPCVTGIYFKDLKQTLRKEQCDAMLLIAANVPSAKKLIVHGPDLSCIPSQFLIQEDTKFEHILQESLEFFNIPADEHEEFFLVDTKSNHMHNLNSYVRDFYFFRRNFYPQLSLVRMDAREAKKNLLKQTFVLKFLEMEKVLFALSVLNSSQGIQFQSHVTYLHEELIKLPSFPRKALETEFNAYHGEMKDEIMSMDMLHKFAWTKLVSTMFRGMSSTITHVGDLPLFLNVINGVLILHAEDSFLFRYCIATYINVCKHFKQVFASTGFSFIMPSIMKVYSSNHTNDITMFGSVSGALDLWPHKKLNEQSLDPRFFYWLLVSLNNDLPDNLHVLELLDDHDPIQSLDFCYKDDSNSFTILDAINLCVTIIAHSPESLRATQMLVILETILPHFLAEAIHDHRFHYEHQWSTLSPPAPHDPGSINHEISIINSVAISMRVLISSCESLSRGFNKSQFEPANKPFQGHNNQSPKPKKHKEAVNDFKCTASDETCLGQFGDFVKPRNSLLSVASDFYDHCSIRMKELHSKDSSLKLPELLDHKSHIRLADVCHSLMKVSTHDPSTINSLGLQKYMKMILPNTDWSQTNIRPALNLILRRVERFLNKIHNKSIFISNVTWKAVTNLVNVINLTLCNCSYIGHLPQMKVLVYTCMHIIMGDDSPSITGSSFSIPHHAESIASTSFKSLSPTEFNEAAIKLAIRMLYVLQDTFSMELLCEASTNMFSSAERLMNGIINIVFPMSLQLSNQRYYTGLDSDSHFQQHIPCMKTMSQGKTRMLHFPATKPNAVKFTDQLRTRNPNVLFFLHVSWQISILLPGYYQPFSNRVGGCDAMAGGSSRGFLAYSTGPSLPPENSNRVLFLALKMLVINFEKQLSDEWHKISKVIVQMSINRMGGTELWTFIDFITFQRGPLFLFLLPLIHHQLSKGLHETSHKYQQVESVKRKLMNYHVADKKSAYIVLENLSKEMNKLKDEGGIVLNTIENTDKEGLDFEKLEPYVAHSETLLKDDSNGSKVDSTVSNQIGAKKSNKTNRFPKSKFAEEINIEEENENAENDSNDSNHKVTDDDETNKTNKSFLNHPAFLYKSRNVIKPSDGNLILFHYFKEKEKMANNGENADPQQSNLLVNGDADMHRLQRQDAKSRKTFKIKRHCSTFNRAGNLSGSMLRSATVKGVGNRQTNFQSKNVDGVKSTQLVQKSQPIESASSDKHSDDENDFNGNTSYTKDSQQDPCQKLSFLSALNVSIKEELIKDNKEKIKSGEMMGKAGSVDFDKLHKKSVYRSRFMQKSKSHEDDAPVGTARGRIARHGAKVQLVANKLIAEKDSLIVRSDCRESEKDENTFLLELVNKPISNDDDEDDENDSSDVINNDDDDHFGNV</sequence>
<feature type="domain" description="Protein UNC80 central region" evidence="2">
    <location>
        <begin position="9"/>
        <end position="153"/>
    </location>
</feature>
<dbReference type="KEGG" id="hro:HELRODRAFT_191448"/>